<keyword evidence="3" id="KW-1185">Reference proteome</keyword>
<dbReference type="KEGG" id="sphi:TS85_23355"/>
<gene>
    <name evidence="2" type="ORF">TS85_23355</name>
</gene>
<evidence type="ECO:0008006" key="4">
    <source>
        <dbReference type="Google" id="ProtNLM"/>
    </source>
</evidence>
<dbReference type="OrthoDB" id="7629232at2"/>
<protein>
    <recommendedName>
        <fullName evidence="4">Lipoprotein</fullName>
    </recommendedName>
</protein>
<evidence type="ECO:0000313" key="2">
    <source>
        <dbReference type="EMBL" id="AJP74098.1"/>
    </source>
</evidence>
<name>A0A7U5BF43_9SPHN</name>
<feature type="chain" id="PRO_5030574275" description="Lipoprotein" evidence="1">
    <location>
        <begin position="23"/>
        <end position="175"/>
    </location>
</feature>
<accession>A0A7U5BF43</accession>
<keyword evidence="1" id="KW-0732">Signal</keyword>
<proteinExistence type="predicted"/>
<dbReference type="AlphaFoldDB" id="A0A7U5BF43"/>
<reference evidence="2 3" key="1">
    <citation type="journal article" date="2015" name="Int. J. Syst. Evol. Microbiol.">
        <title>Sphingomonas hengshuiensis sp. nov., isolated from lake wetland.</title>
        <authorList>
            <person name="Wei S."/>
            <person name="Wang T."/>
            <person name="Liu H."/>
            <person name="Zhang C."/>
            <person name="Guo J."/>
            <person name="Wang Q."/>
            <person name="Liang K."/>
            <person name="Zhang Z."/>
        </authorList>
    </citation>
    <scope>NUCLEOTIDE SEQUENCE [LARGE SCALE GENOMIC DNA]</scope>
    <source>
        <strain evidence="2 3">WHSC-8</strain>
    </source>
</reference>
<sequence>MRRILSVTVLLALAGCAAVPEATPPAQPVPVPVPAPPPPPPAPVLPADWRDWPLTPGDWAYRRDARGSIALFGIAGQDAALTLRCDRQRGRIYVSRLAAVPVATSFTLRTSSMMRTWAMTPAGAAYLAIELPVRDPALDAMGYSRGRFVVEGGGQPPLVVPAWPEILRVAEDCRG</sequence>
<reference evidence="2 3" key="2">
    <citation type="submission" date="2015-02" db="EMBL/GenBank/DDBJ databases">
        <title>The complete genome of Sphingomonas hengshuiensis sp. WHSC-8 isolated from soil of Hengshui Lake.</title>
        <authorList>
            <person name="Wei S."/>
            <person name="Guo J."/>
            <person name="Su C."/>
            <person name="Wu R."/>
            <person name="Zhang Z."/>
            <person name="Liang K."/>
            <person name="Li H."/>
            <person name="Wang T."/>
            <person name="Liu H."/>
            <person name="Zhang C."/>
            <person name="Li Z."/>
            <person name="Wang Q."/>
            <person name="Meng J."/>
        </authorList>
    </citation>
    <scope>NUCLEOTIDE SEQUENCE [LARGE SCALE GENOMIC DNA]</scope>
    <source>
        <strain evidence="2 3">WHSC-8</strain>
    </source>
</reference>
<evidence type="ECO:0000256" key="1">
    <source>
        <dbReference type="SAM" id="SignalP"/>
    </source>
</evidence>
<dbReference type="EMBL" id="CP010836">
    <property type="protein sequence ID" value="AJP74098.1"/>
    <property type="molecule type" value="Genomic_DNA"/>
</dbReference>
<feature type="signal peptide" evidence="1">
    <location>
        <begin position="1"/>
        <end position="22"/>
    </location>
</feature>
<organism evidence="2 3">
    <name type="scientific">Sphingomonas hengshuiensis</name>
    <dbReference type="NCBI Taxonomy" id="1609977"/>
    <lineage>
        <taxon>Bacteria</taxon>
        <taxon>Pseudomonadati</taxon>
        <taxon>Pseudomonadota</taxon>
        <taxon>Alphaproteobacteria</taxon>
        <taxon>Sphingomonadales</taxon>
        <taxon>Sphingomonadaceae</taxon>
        <taxon>Sphingomonas</taxon>
    </lineage>
</organism>
<dbReference type="PROSITE" id="PS51257">
    <property type="entry name" value="PROKAR_LIPOPROTEIN"/>
    <property type="match status" value="1"/>
</dbReference>
<dbReference type="Proteomes" id="UP000032300">
    <property type="component" value="Chromosome"/>
</dbReference>
<evidence type="ECO:0000313" key="3">
    <source>
        <dbReference type="Proteomes" id="UP000032300"/>
    </source>
</evidence>